<dbReference type="RefSeq" id="WP_093303374.1">
    <property type="nucleotide sequence ID" value="NZ_FOOH01000005.1"/>
</dbReference>
<sequence>MAVLNKIRQRSVFLIIIIALALFSFVLADVIRNGGFSSQKDQNTIATINDEEVSREDFARQVEAYQRNMGSNASTAQAVNQVWEQTLRETILKEEMEKLGIRAGKAQIREVMRMQMGNNPAFRNEAGMFDENRVREYIASIRSTQPQAYEQWLQMESNMGDMARQNMYFSMVTAGIGATLTEAEQAYRFENNSVDLRFVQLPYSSIPDEEVEVSKDEIRNYIKENPSQFETEASRNIRYVYFEEKASNEDVQEAEDALTSLLDSRVEYNAVTSSNDTLPGFNNTQDYEDFVESNSDLPYQDRFMFKNELPSEFADELFNLEEGETFGPYQHNGYFKISKLVETKQIPDSTKASHILVAYQGQQFAPDVTRSKEEAEALADSLVNVIRGNKEKFAELAAEFSSDRSNSEDGGDLGYFGPGTMVPEFDSYVFENNAGDVGVVETDFGYHVIHIEEQTEREKAVKIATIARELEASERSRNNLFNETTKFEIAAGEGDFTEVAKEGNYNVRTVNNVKALDENIPGVGNQRRIVQWAFEDDASVGDIRRFDIPSGYVVAQLTAKNKEGLMTAENASSKVIPILTKQKKAEILKEKINSKDLQEIASANNTMVQTANAVNLSSPTLPGAGREPEVVGSVFALEPGSVSNPIAGEKGVYVVELESKNEAPAMNSYRGIAEQETTSRRQNASQRLFEALRKKADIEDNRARFY</sequence>
<comment type="subcellular location">
    <subcellularLocation>
        <location evidence="1">Cell inner membrane</location>
        <topology evidence="1">Single-pass type II membrane protein</topology>
        <orientation evidence="1">Periplasmic side</orientation>
    </subcellularLocation>
</comment>
<evidence type="ECO:0000256" key="7">
    <source>
        <dbReference type="ARBA" id="ARBA00023186"/>
    </source>
</evidence>
<dbReference type="Pfam" id="PF13616">
    <property type="entry name" value="Rotamase_3"/>
    <property type="match status" value="1"/>
</dbReference>
<feature type="domain" description="PpiC" evidence="12">
    <location>
        <begin position="347"/>
        <end position="453"/>
    </location>
</feature>
<dbReference type="GO" id="GO:0005886">
    <property type="term" value="C:plasma membrane"/>
    <property type="evidence" value="ECO:0007669"/>
    <property type="project" value="UniProtKB-SubCell"/>
</dbReference>
<evidence type="ECO:0000256" key="4">
    <source>
        <dbReference type="ARBA" id="ARBA00022692"/>
    </source>
</evidence>
<reference evidence="14" key="1">
    <citation type="submission" date="2016-10" db="EMBL/GenBank/DDBJ databases">
        <authorList>
            <person name="Varghese N."/>
            <person name="Submissions S."/>
        </authorList>
    </citation>
    <scope>NUCLEOTIDE SEQUENCE [LARGE SCALE GENOMIC DNA]</scope>
    <source>
        <strain evidence="14">DSM 23515</strain>
    </source>
</reference>
<keyword evidence="4" id="KW-0812">Transmembrane</keyword>
<dbReference type="PROSITE" id="PS50198">
    <property type="entry name" value="PPIC_PPIASE_2"/>
    <property type="match status" value="2"/>
</dbReference>
<evidence type="ECO:0000256" key="6">
    <source>
        <dbReference type="ARBA" id="ARBA00023136"/>
    </source>
</evidence>
<name>A0A1I2KU89_9FLAO</name>
<dbReference type="SUPFAM" id="SSF109998">
    <property type="entry name" value="Triger factor/SurA peptide-binding domain-like"/>
    <property type="match status" value="1"/>
</dbReference>
<evidence type="ECO:0000256" key="8">
    <source>
        <dbReference type="ARBA" id="ARBA00038408"/>
    </source>
</evidence>
<evidence type="ECO:0000256" key="11">
    <source>
        <dbReference type="PROSITE-ProRule" id="PRU00278"/>
    </source>
</evidence>
<dbReference type="InterPro" id="IPR000297">
    <property type="entry name" value="PPIase_PpiC"/>
</dbReference>
<keyword evidence="11 13" id="KW-0413">Isomerase</keyword>
<comment type="similarity">
    <text evidence="8">Belongs to the PpiD chaperone family.</text>
</comment>
<evidence type="ECO:0000256" key="9">
    <source>
        <dbReference type="ARBA" id="ARBA00040743"/>
    </source>
</evidence>
<proteinExistence type="inferred from homology"/>
<keyword evidence="14" id="KW-1185">Reference proteome</keyword>
<evidence type="ECO:0000313" key="14">
    <source>
        <dbReference type="Proteomes" id="UP000199116"/>
    </source>
</evidence>
<keyword evidence="6" id="KW-0472">Membrane</keyword>
<dbReference type="InterPro" id="IPR046357">
    <property type="entry name" value="PPIase_dom_sf"/>
</dbReference>
<dbReference type="InterPro" id="IPR023058">
    <property type="entry name" value="PPIase_PpiC_CS"/>
</dbReference>
<evidence type="ECO:0000256" key="3">
    <source>
        <dbReference type="ARBA" id="ARBA00022519"/>
    </source>
</evidence>
<keyword evidence="5" id="KW-1133">Transmembrane helix</keyword>
<dbReference type="Gene3D" id="3.10.50.40">
    <property type="match status" value="2"/>
</dbReference>
<feature type="domain" description="PpiC" evidence="12">
    <location>
        <begin position="549"/>
        <end position="659"/>
    </location>
</feature>
<dbReference type="InterPro" id="IPR052029">
    <property type="entry name" value="PpiD_chaperone"/>
</dbReference>
<protein>
    <recommendedName>
        <fullName evidence="9">Periplasmic chaperone PpiD</fullName>
    </recommendedName>
    <alternativeName>
        <fullName evidence="10">Periplasmic folding chaperone</fullName>
    </alternativeName>
</protein>
<dbReference type="SUPFAM" id="SSF54534">
    <property type="entry name" value="FKBP-like"/>
    <property type="match status" value="1"/>
</dbReference>
<evidence type="ECO:0000313" key="13">
    <source>
        <dbReference type="EMBL" id="SFF69830.1"/>
    </source>
</evidence>
<evidence type="ECO:0000259" key="12">
    <source>
        <dbReference type="PROSITE" id="PS50198"/>
    </source>
</evidence>
<dbReference type="Proteomes" id="UP000199116">
    <property type="component" value="Unassembled WGS sequence"/>
</dbReference>
<dbReference type="PANTHER" id="PTHR47529:SF1">
    <property type="entry name" value="PERIPLASMIC CHAPERONE PPID"/>
    <property type="match status" value="1"/>
</dbReference>
<dbReference type="PANTHER" id="PTHR47529">
    <property type="entry name" value="PEPTIDYL-PROLYL CIS-TRANS ISOMERASE D"/>
    <property type="match status" value="1"/>
</dbReference>
<dbReference type="PROSITE" id="PS01096">
    <property type="entry name" value="PPIC_PPIASE_1"/>
    <property type="match status" value="1"/>
</dbReference>
<keyword evidence="2" id="KW-1003">Cell membrane</keyword>
<keyword evidence="11" id="KW-0697">Rotamase</keyword>
<evidence type="ECO:0000256" key="10">
    <source>
        <dbReference type="ARBA" id="ARBA00042775"/>
    </source>
</evidence>
<dbReference type="InterPro" id="IPR027304">
    <property type="entry name" value="Trigger_fact/SurA_dom_sf"/>
</dbReference>
<dbReference type="GO" id="GO:0003755">
    <property type="term" value="F:peptidyl-prolyl cis-trans isomerase activity"/>
    <property type="evidence" value="ECO:0007669"/>
    <property type="project" value="UniProtKB-KW"/>
</dbReference>
<accession>A0A1I2KU89</accession>
<evidence type="ECO:0000256" key="5">
    <source>
        <dbReference type="ARBA" id="ARBA00022989"/>
    </source>
</evidence>
<keyword evidence="7" id="KW-0143">Chaperone</keyword>
<dbReference type="Pfam" id="PF13623">
    <property type="entry name" value="SurA_N_2"/>
    <property type="match status" value="1"/>
</dbReference>
<evidence type="ECO:0000256" key="1">
    <source>
        <dbReference type="ARBA" id="ARBA00004382"/>
    </source>
</evidence>
<dbReference type="EMBL" id="FOOH01000005">
    <property type="protein sequence ID" value="SFF69830.1"/>
    <property type="molecule type" value="Genomic_DNA"/>
</dbReference>
<evidence type="ECO:0000256" key="2">
    <source>
        <dbReference type="ARBA" id="ARBA00022475"/>
    </source>
</evidence>
<gene>
    <name evidence="13" type="ORF">SAMN04488033_10549</name>
</gene>
<dbReference type="AlphaFoldDB" id="A0A1I2KU89"/>
<keyword evidence="3" id="KW-0997">Cell inner membrane</keyword>
<organism evidence="13 14">
    <name type="scientific">Salegentibacter agarivorans</name>
    <dbReference type="NCBI Taxonomy" id="345907"/>
    <lineage>
        <taxon>Bacteria</taxon>
        <taxon>Pseudomonadati</taxon>
        <taxon>Bacteroidota</taxon>
        <taxon>Flavobacteriia</taxon>
        <taxon>Flavobacteriales</taxon>
        <taxon>Flavobacteriaceae</taxon>
        <taxon>Salegentibacter</taxon>
    </lineage>
</organism>